<feature type="binding site" evidence="5">
    <location>
        <position position="361"/>
    </location>
    <ligand>
        <name>Ca(2+)</name>
        <dbReference type="ChEBI" id="CHEBI:29108"/>
    </ligand>
</feature>
<dbReference type="InterPro" id="IPR043146">
    <property type="entry name" value="Penicillin_amidase_N_B-knob"/>
</dbReference>
<dbReference type="GO" id="GO:0008953">
    <property type="term" value="F:penicillin amidase activity"/>
    <property type="evidence" value="ECO:0007669"/>
    <property type="project" value="UniProtKB-EC"/>
</dbReference>
<evidence type="ECO:0000256" key="4">
    <source>
        <dbReference type="PIRSR" id="PIRSR001227-1"/>
    </source>
</evidence>
<dbReference type="InterPro" id="IPR002692">
    <property type="entry name" value="S45"/>
</dbReference>
<dbReference type="Pfam" id="PF01804">
    <property type="entry name" value="Penicil_amidase"/>
    <property type="match status" value="1"/>
</dbReference>
<evidence type="ECO:0000313" key="6">
    <source>
        <dbReference type="EMBL" id="EAY25007.1"/>
    </source>
</evidence>
<dbReference type="InterPro" id="IPR014395">
    <property type="entry name" value="Pen/GL7ACA/AHL_acylase"/>
</dbReference>
<evidence type="ECO:0000256" key="1">
    <source>
        <dbReference type="ARBA" id="ARBA00006586"/>
    </source>
</evidence>
<dbReference type="OrthoDB" id="9759796at2"/>
<dbReference type="Gene3D" id="3.60.20.10">
    <property type="entry name" value="Glutamine Phosphoribosylpyrophosphate, subunit 1, domain 1"/>
    <property type="match status" value="1"/>
</dbReference>
<feature type="binding site" evidence="5">
    <location>
        <position position="364"/>
    </location>
    <ligand>
        <name>Ca(2+)</name>
        <dbReference type="ChEBI" id="CHEBI:29108"/>
    </ligand>
</feature>
<dbReference type="InterPro" id="IPR029055">
    <property type="entry name" value="Ntn_hydrolases_N"/>
</dbReference>
<dbReference type="InterPro" id="IPR043147">
    <property type="entry name" value="Penicillin_amidase_A-knob"/>
</dbReference>
<dbReference type="RefSeq" id="WP_002703772.1">
    <property type="nucleotide sequence ID" value="NZ_AAWS01000057.1"/>
</dbReference>
<dbReference type="AlphaFoldDB" id="A1ZXD3"/>
<gene>
    <name evidence="6" type="ORF">M23134_03721</name>
</gene>
<keyword evidence="5" id="KW-0479">Metal-binding</keyword>
<dbReference type="MEROPS" id="S45.003"/>
<dbReference type="Proteomes" id="UP000004095">
    <property type="component" value="Unassembled WGS sequence"/>
</dbReference>
<protein>
    <submittedName>
        <fullName evidence="6">Putative penicillin acylase</fullName>
        <ecNumber evidence="6">3.5.1.11</ecNumber>
    </submittedName>
</protein>
<dbReference type="PANTHER" id="PTHR34218:SF4">
    <property type="entry name" value="ACYL-HOMOSERINE LACTONE ACYLASE QUIP"/>
    <property type="match status" value="1"/>
</dbReference>
<keyword evidence="5" id="KW-0106">Calcium</keyword>
<dbReference type="EC" id="3.5.1.11" evidence="6"/>
<keyword evidence="7" id="KW-1185">Reference proteome</keyword>
<dbReference type="GO" id="GO:0046872">
    <property type="term" value="F:metal ion binding"/>
    <property type="evidence" value="ECO:0007669"/>
    <property type="project" value="UniProtKB-KW"/>
</dbReference>
<dbReference type="Gene3D" id="2.30.120.10">
    <property type="match status" value="1"/>
</dbReference>
<evidence type="ECO:0000313" key="7">
    <source>
        <dbReference type="Proteomes" id="UP000004095"/>
    </source>
</evidence>
<evidence type="ECO:0000256" key="3">
    <source>
        <dbReference type="ARBA" id="ARBA00023145"/>
    </source>
</evidence>
<dbReference type="PIRSF" id="PIRSF001227">
    <property type="entry name" value="Pen_acylase"/>
    <property type="match status" value="1"/>
</dbReference>
<reference evidence="6 7" key="1">
    <citation type="submission" date="2007-01" db="EMBL/GenBank/DDBJ databases">
        <authorList>
            <person name="Haygood M."/>
            <person name="Podell S."/>
            <person name="Anderson C."/>
            <person name="Hopkinson B."/>
            <person name="Roe K."/>
            <person name="Barbeau K."/>
            <person name="Gaasterland T."/>
            <person name="Ferriera S."/>
            <person name="Johnson J."/>
            <person name="Kravitz S."/>
            <person name="Beeson K."/>
            <person name="Sutton G."/>
            <person name="Rogers Y.-H."/>
            <person name="Friedman R."/>
            <person name="Frazier M."/>
            <person name="Venter J.C."/>
        </authorList>
    </citation>
    <scope>NUCLEOTIDE SEQUENCE [LARGE SCALE GENOMIC DNA]</scope>
    <source>
        <strain evidence="6 7">ATCC 23134</strain>
    </source>
</reference>
<dbReference type="PANTHER" id="PTHR34218">
    <property type="entry name" value="PEPTIDASE S45 PENICILLIN AMIDASE"/>
    <property type="match status" value="1"/>
</dbReference>
<dbReference type="GO" id="GO:0017000">
    <property type="term" value="P:antibiotic biosynthetic process"/>
    <property type="evidence" value="ECO:0007669"/>
    <property type="project" value="InterPro"/>
</dbReference>
<organism evidence="6 7">
    <name type="scientific">Microscilla marina ATCC 23134</name>
    <dbReference type="NCBI Taxonomy" id="313606"/>
    <lineage>
        <taxon>Bacteria</taxon>
        <taxon>Pseudomonadati</taxon>
        <taxon>Bacteroidota</taxon>
        <taxon>Cytophagia</taxon>
        <taxon>Cytophagales</taxon>
        <taxon>Microscillaceae</taxon>
        <taxon>Microscilla</taxon>
    </lineage>
</organism>
<dbReference type="EMBL" id="AAWS01000057">
    <property type="protein sequence ID" value="EAY25007.1"/>
    <property type="molecule type" value="Genomic_DNA"/>
</dbReference>
<dbReference type="eggNOG" id="COG2366">
    <property type="taxonomic scope" value="Bacteria"/>
</dbReference>
<dbReference type="SUPFAM" id="SSF56235">
    <property type="entry name" value="N-terminal nucleophile aminohydrolases (Ntn hydrolases)"/>
    <property type="match status" value="1"/>
</dbReference>
<evidence type="ECO:0000256" key="5">
    <source>
        <dbReference type="PIRSR" id="PIRSR001227-2"/>
    </source>
</evidence>
<accession>A1ZXD3</accession>
<feature type="binding site" evidence="5">
    <location>
        <position position="215"/>
    </location>
    <ligand>
        <name>Ca(2+)</name>
        <dbReference type="ChEBI" id="CHEBI:29108"/>
    </ligand>
</feature>
<sequence length="826" mass="95410">MKIFRFVILFSFTLALTYVLNSKFENTPWQKVNQMPALGKFFNPFEGFWQNAESKKVSEKVDLQIPGLHDKVEVVIDDRMVPHIFAQNNHDLYMAQGYITARFRLWQMEFQTYAAAGKLSEILGAKYINYDRYQRRIGMLYAAEVAVKEMMENETSRVVVTAYSKGVNAYIQQLEPKDLPLEYKLLSYTPQPWSPLKTALLLKYMAKTLTMRSHELEMTNALQKHGKAVIDELFPNYPLRHDPIIPAGTKWNFKELKIPKQPTKYVPEDLHKQLMEKRLTEKQAAGVGSNNWAISGDRSATGYPILANDPHLKLNLPSIWFEVQLVNPNVNVYGVSLPGTPCVAIGFNEQASWGVTNTAADVIDFYQINFKDSTLREYYYDDKWKTTTLRIDTIKVKNKSTVYDSIYFTHYGPVVLKPGEKHFYGTRGLTHPGLAMRWLAHDPSNELLAFYQLNRAKSYRDYTKALAGYACPAQNFVFANNQKNIAITPKGKFPIRWKEQGKFILDGSNPDHEWQGWIPNKYNPTIKNPERGFVSSANQFPVDTLYPYYLHWSYATYERGMRINEQLAQMKKATPDSLIALQNDNLNLRARDLLPEMLKHIDVAQQKGLYKDVFDKIKAWDYQQVSKAVGPTVFRYWWRYLYQAIWEDNFPADSMMIYPKADKTGDLILLNDSIPSRWFDNVRTTQIKETLGDLVNSSFKQAVDSLKKYYGNKVTDWTWAKEKTTTLLHLARLKPFSVLNLPTNGGARIVNATTERTGPSWRMVVALGKRPKAYGIYPGGQSGNPGSFYYDNFIKDWQKGKLKRLIYMQSYKESGKRLKVRMTLNK</sequence>
<keyword evidence="2 6" id="KW-0378">Hydrolase</keyword>
<comment type="similarity">
    <text evidence="1">Belongs to the peptidase S45 family.</text>
</comment>
<keyword evidence="3" id="KW-0865">Zymogen</keyword>
<evidence type="ECO:0000256" key="2">
    <source>
        <dbReference type="ARBA" id="ARBA00022801"/>
    </source>
</evidence>
<proteinExistence type="inferred from homology"/>
<dbReference type="Gene3D" id="1.10.1400.10">
    <property type="match status" value="1"/>
</dbReference>
<feature type="active site" description="Nucleophile" evidence="4">
    <location>
        <position position="289"/>
    </location>
</feature>
<comment type="cofactor">
    <cofactor evidence="5">
        <name>Ca(2+)</name>
        <dbReference type="ChEBI" id="CHEBI:29108"/>
    </cofactor>
    <text evidence="5">Binds 1 Ca(2+) ion per dimer.</text>
</comment>
<dbReference type="CDD" id="cd03747">
    <property type="entry name" value="Ntn_PGA_like"/>
    <property type="match status" value="1"/>
</dbReference>
<comment type="caution">
    <text evidence="6">The sequence shown here is derived from an EMBL/GenBank/DDBJ whole genome shotgun (WGS) entry which is preliminary data.</text>
</comment>
<dbReference type="Gene3D" id="1.10.439.10">
    <property type="entry name" value="Penicillin Amidohydrolase, domain 1"/>
    <property type="match status" value="1"/>
</dbReference>
<name>A1ZXD3_MICM2</name>
<dbReference type="InterPro" id="IPR023343">
    <property type="entry name" value="Penicillin_amidase_dom1"/>
</dbReference>